<evidence type="ECO:0000256" key="8">
    <source>
        <dbReference type="ARBA" id="ARBA00023128"/>
    </source>
</evidence>
<accession>A0A448WUH8</accession>
<comment type="similarity">
    <text evidence="2 11">Belongs to the mitochondrial carrier (TC 2.A.29) family.</text>
</comment>
<dbReference type="PROSITE" id="PS50920">
    <property type="entry name" value="SOLCAR"/>
    <property type="match status" value="3"/>
</dbReference>
<keyword evidence="8" id="KW-0496">Mitochondrion</keyword>
<keyword evidence="6" id="KW-0999">Mitochondrion inner membrane</keyword>
<evidence type="ECO:0000256" key="1">
    <source>
        <dbReference type="ARBA" id="ARBA00004448"/>
    </source>
</evidence>
<evidence type="ECO:0000256" key="4">
    <source>
        <dbReference type="ARBA" id="ARBA00022692"/>
    </source>
</evidence>
<dbReference type="InterPro" id="IPR023395">
    <property type="entry name" value="MCP_dom_sf"/>
</dbReference>
<dbReference type="InterPro" id="IPR052465">
    <property type="entry name" value="Mito_NAD+_Carrier"/>
</dbReference>
<evidence type="ECO:0000256" key="5">
    <source>
        <dbReference type="ARBA" id="ARBA00022737"/>
    </source>
</evidence>
<dbReference type="Proteomes" id="UP000784294">
    <property type="component" value="Unassembled WGS sequence"/>
</dbReference>
<dbReference type="GO" id="GO:0005743">
    <property type="term" value="C:mitochondrial inner membrane"/>
    <property type="evidence" value="ECO:0007669"/>
    <property type="project" value="UniProtKB-SubCell"/>
</dbReference>
<feature type="repeat" description="Solcar" evidence="10">
    <location>
        <begin position="22"/>
        <end position="102"/>
    </location>
</feature>
<evidence type="ECO:0000313" key="13">
    <source>
        <dbReference type="EMBL" id="VEL20581.1"/>
    </source>
</evidence>
<dbReference type="GO" id="GO:0051724">
    <property type="term" value="F:NAD transmembrane transporter activity"/>
    <property type="evidence" value="ECO:0007669"/>
    <property type="project" value="TreeGrafter"/>
</dbReference>
<evidence type="ECO:0000256" key="3">
    <source>
        <dbReference type="ARBA" id="ARBA00022448"/>
    </source>
</evidence>
<feature type="repeat" description="Solcar" evidence="10">
    <location>
        <begin position="209"/>
        <end position="295"/>
    </location>
</feature>
<comment type="caution">
    <text evidence="13">The sequence shown here is derived from an EMBL/GenBank/DDBJ whole genome shotgun (WGS) entry which is preliminary data.</text>
</comment>
<dbReference type="InterPro" id="IPR018108">
    <property type="entry name" value="MCP_transmembrane"/>
</dbReference>
<feature type="repeat" description="Solcar" evidence="10">
    <location>
        <begin position="112"/>
        <end position="198"/>
    </location>
</feature>
<evidence type="ECO:0000256" key="9">
    <source>
        <dbReference type="ARBA" id="ARBA00023136"/>
    </source>
</evidence>
<name>A0A448WUH8_9PLAT</name>
<keyword evidence="5" id="KW-0677">Repeat</keyword>
<proteinExistence type="inferred from homology"/>
<reference evidence="13" key="1">
    <citation type="submission" date="2018-11" db="EMBL/GenBank/DDBJ databases">
        <authorList>
            <consortium name="Pathogen Informatics"/>
        </authorList>
    </citation>
    <scope>NUCLEOTIDE SEQUENCE</scope>
</reference>
<comment type="subcellular location">
    <subcellularLocation>
        <location evidence="1">Mitochondrion inner membrane</location>
        <topology evidence="1">Multi-pass membrane protein</topology>
    </subcellularLocation>
</comment>
<evidence type="ECO:0000313" key="14">
    <source>
        <dbReference type="Proteomes" id="UP000784294"/>
    </source>
</evidence>
<dbReference type="PANTHER" id="PTHR46131">
    <property type="entry name" value="SD08549P"/>
    <property type="match status" value="1"/>
</dbReference>
<dbReference type="AlphaFoldDB" id="A0A448WUH8"/>
<evidence type="ECO:0000256" key="11">
    <source>
        <dbReference type="RuleBase" id="RU000488"/>
    </source>
</evidence>
<evidence type="ECO:0000256" key="6">
    <source>
        <dbReference type="ARBA" id="ARBA00022792"/>
    </source>
</evidence>
<evidence type="ECO:0008006" key="15">
    <source>
        <dbReference type="Google" id="ProtNLM"/>
    </source>
</evidence>
<protein>
    <recommendedName>
        <fullName evidence="15">Mitochondrial carrier protein</fullName>
    </recommendedName>
</protein>
<dbReference type="Pfam" id="PF00153">
    <property type="entry name" value="Mito_carr"/>
    <property type="match status" value="3"/>
</dbReference>
<evidence type="ECO:0000256" key="7">
    <source>
        <dbReference type="ARBA" id="ARBA00022989"/>
    </source>
</evidence>
<keyword evidence="14" id="KW-1185">Reference proteome</keyword>
<evidence type="ECO:0000256" key="10">
    <source>
        <dbReference type="PROSITE-ProRule" id="PRU00282"/>
    </source>
</evidence>
<keyword evidence="4 10" id="KW-0812">Transmembrane</keyword>
<dbReference type="InterPro" id="IPR002067">
    <property type="entry name" value="MCP"/>
</dbReference>
<keyword evidence="9 10" id="KW-0472">Membrane</keyword>
<evidence type="ECO:0000256" key="12">
    <source>
        <dbReference type="SAM" id="Phobius"/>
    </source>
</evidence>
<keyword evidence="7 12" id="KW-1133">Transmembrane helix</keyword>
<organism evidence="13 14">
    <name type="scientific">Protopolystoma xenopodis</name>
    <dbReference type="NCBI Taxonomy" id="117903"/>
    <lineage>
        <taxon>Eukaryota</taxon>
        <taxon>Metazoa</taxon>
        <taxon>Spiralia</taxon>
        <taxon>Lophotrochozoa</taxon>
        <taxon>Platyhelminthes</taxon>
        <taxon>Monogenea</taxon>
        <taxon>Polyopisthocotylea</taxon>
        <taxon>Polystomatidea</taxon>
        <taxon>Polystomatidae</taxon>
        <taxon>Protopolystoma</taxon>
    </lineage>
</organism>
<dbReference type="OrthoDB" id="2139348at2759"/>
<sequence length="299" mass="33822">MFEWFSSNSSGITSHKPRYLTFFYGNEFVCGGVASFVNVTLVYPFHKTVFFQQLNGTTWWESALKLHREGMANVYRGFLPSLLQRCATGSLMFGVQSKTEDFFVKYYEFNTVSYLSKKVISSIVAGCFEATLMPFERVQTILQMSKHANSYKNTFHAISSLVRLHGLTELYRGLSPVLCRNCFGNVLYFCGWDVLNNIRQKTSPSEHKTSPLWSFIVGGLLGACIGVACFPMNVAKAKMQSKVGGGFEHLHTTILELVHEKGRVSRLYRGVPANFVRSIISWGITTVTYRTLLELQYPV</sequence>
<dbReference type="SUPFAM" id="SSF103506">
    <property type="entry name" value="Mitochondrial carrier"/>
    <property type="match status" value="1"/>
</dbReference>
<dbReference type="EMBL" id="CAAALY010047127">
    <property type="protein sequence ID" value="VEL20581.1"/>
    <property type="molecule type" value="Genomic_DNA"/>
</dbReference>
<dbReference type="PANTHER" id="PTHR46131:SF5">
    <property type="entry name" value="SOLUTE CARRIER FAMILY 25 MEMBER 53"/>
    <property type="match status" value="1"/>
</dbReference>
<evidence type="ECO:0000256" key="2">
    <source>
        <dbReference type="ARBA" id="ARBA00006375"/>
    </source>
</evidence>
<feature type="transmembrane region" description="Helical" evidence="12">
    <location>
        <begin position="212"/>
        <end position="232"/>
    </location>
</feature>
<keyword evidence="3 11" id="KW-0813">Transport</keyword>
<gene>
    <name evidence="13" type="ORF">PXEA_LOCUS14021</name>
</gene>
<dbReference type="Gene3D" id="1.50.40.10">
    <property type="entry name" value="Mitochondrial carrier domain"/>
    <property type="match status" value="1"/>
</dbReference>
<dbReference type="PRINTS" id="PR00926">
    <property type="entry name" value="MITOCARRIER"/>
</dbReference>